<feature type="compositionally biased region" description="Polar residues" evidence="1">
    <location>
        <begin position="808"/>
        <end position="819"/>
    </location>
</feature>
<feature type="compositionally biased region" description="Low complexity" evidence="1">
    <location>
        <begin position="660"/>
        <end position="669"/>
    </location>
</feature>
<reference evidence="2" key="1">
    <citation type="submission" date="2012-08" db="EMBL/GenBank/DDBJ databases">
        <title>Comparative genomics of metastatic and non-metastatic Leishmania guyanensis provides insights into polygenic factors involved in Leishmania RNA virus infection.</title>
        <authorList>
            <person name="Smith D."/>
            <person name="Hertz-Fowler C."/>
            <person name="Martin R."/>
            <person name="Dickens N."/>
            <person name="Fasel N."/>
            <person name="Falquet L."/>
            <person name="Beverley S."/>
            <person name="Zangger H."/>
            <person name="Calderon-Copete S."/>
            <person name="Mottram J."/>
            <person name="Xenarios I."/>
        </authorList>
    </citation>
    <scope>NUCLEOTIDE SEQUENCE</scope>
    <source>
        <strain evidence="2">MHOM/BR/75/M4147/SSU:IR2SAT-LUC</strain>
    </source>
</reference>
<accession>A0A1E1IYZ8</accession>
<feature type="region of interest" description="Disordered" evidence="1">
    <location>
        <begin position="695"/>
        <end position="819"/>
    </location>
</feature>
<feature type="region of interest" description="Disordered" evidence="1">
    <location>
        <begin position="162"/>
        <end position="186"/>
    </location>
</feature>
<evidence type="ECO:0000256" key="1">
    <source>
        <dbReference type="SAM" id="MobiDB-lite"/>
    </source>
</evidence>
<feature type="compositionally biased region" description="Basic and acidic residues" evidence="1">
    <location>
        <begin position="743"/>
        <end position="754"/>
    </location>
</feature>
<evidence type="ECO:0000313" key="2">
    <source>
        <dbReference type="EMBL" id="CCM16536.1"/>
    </source>
</evidence>
<feature type="compositionally biased region" description="Low complexity" evidence="1">
    <location>
        <begin position="10"/>
        <end position="22"/>
    </location>
</feature>
<dbReference type="AlphaFoldDB" id="A0A1E1IYZ8"/>
<feature type="region of interest" description="Disordered" evidence="1">
    <location>
        <begin position="1"/>
        <end position="26"/>
    </location>
</feature>
<organism evidence="2">
    <name type="scientific">Leishmania guyanensis</name>
    <dbReference type="NCBI Taxonomy" id="5670"/>
    <lineage>
        <taxon>Eukaryota</taxon>
        <taxon>Discoba</taxon>
        <taxon>Euglenozoa</taxon>
        <taxon>Kinetoplastea</taxon>
        <taxon>Metakinetoplastina</taxon>
        <taxon>Trypanosomatida</taxon>
        <taxon>Trypanosomatidae</taxon>
        <taxon>Leishmaniinae</taxon>
        <taxon>Leishmania</taxon>
        <taxon>Leishmania guyanensis species complex</taxon>
    </lineage>
</organism>
<protein>
    <submittedName>
        <fullName evidence="2">Uncharacterized protein</fullName>
    </submittedName>
</protein>
<dbReference type="EMBL" id="CALQ01001086">
    <property type="protein sequence ID" value="CCM16536.1"/>
    <property type="molecule type" value="Genomic_DNA"/>
</dbReference>
<gene>
    <name evidence="2" type="primary">LgM4147LRVhigh.26.01291.00010</name>
    <name evidence="2" type="ORF">BN36_2640400</name>
</gene>
<sequence>MSDSDDDVVIIDSSSPSTTGSSGRLGIRGDLMTLNESNDNFDDAVAPNAADAVATPPSSTGVAKVGVPPQATMEVDAVCRDLQERVNALPPLRTQADTQTNPGSVASFDSAASLHRQFLEMEAALGIRVPRPTSTAPFAARSLVRQFVDSWRDAAGKWKRLRGEGKTSEDTETQNVKHVKREGGNETDIWQRLPDSSLAHPDDTPAWAVELGIALERCRGLLESPIYTAAAQHQVQSSSLRATLAVSSATEALPALPRMQPVSSAAVPPTPVAARDSSATLLCEAELICAREGTKTLLPMYTELHALRRMRAEREQVAAQTVVEQLEWEQRRLMDMLAECDAQLQMLDSNFVDSCQARLAPLETLQERIDALHKFHRQLEAHAAAMWPLASKDGATAPKYALVATELATRVPRPVGLVGDALSQCMAEERLAWERKWEALQTALSEQRKRNAELQACYIQANAQLHTTLERDNYVTKEVLNAVKAQHRADTEALVEQLGWTLINNTSDVLSLRHPGTSATLHVNPAYSTINGQACEDIAKTLAAYILQHGGATAKMVEPAAVSPASVSADETRGIVSEDHAGGNLGLPSPFPDQTSHCEGGAESIDEVMLQEAGQGAEETVLTVTDNEVTQAAPFSRSASAHDESPSALSSQRSPPPPETEVTPVAEPPMRATSVSIDREVTEVMPQLPISPEAAAESVGEGNYRSSAQEPCGGASAASDDTSRGGNGEDDLEAYMEEGNSVGRDEKDGERDAKDAEEDLADYSSVQAQGGSNNISTLSVSGNLPSSGSKGDDARAAPVQPAPYESFFSPSQLWENEDE</sequence>
<proteinExistence type="predicted"/>
<feature type="compositionally biased region" description="Polar residues" evidence="1">
    <location>
        <begin position="764"/>
        <end position="789"/>
    </location>
</feature>
<feature type="region of interest" description="Disordered" evidence="1">
    <location>
        <begin position="635"/>
        <end position="671"/>
    </location>
</feature>
<name>A0A1E1IYZ8_LEIGU</name>